<reference evidence="2 3" key="2">
    <citation type="journal article" date="2016" name="Appl. Microbiol. Biotechnol.">
        <title>Mutations improving production and secretion of extracellular lipase by Burkholderia glumae PG1.</title>
        <authorList>
            <person name="Knapp A."/>
            <person name="Voget S."/>
            <person name="Gao R."/>
            <person name="Zaburannyi N."/>
            <person name="Krysciak D."/>
            <person name="Breuer M."/>
            <person name="Hauer B."/>
            <person name="Streit W.R."/>
            <person name="Muller R."/>
            <person name="Daniel R."/>
            <person name="Jaeger K.E."/>
        </authorList>
    </citation>
    <scope>NUCLEOTIDE SEQUENCE [LARGE SCALE GENOMIC DNA]</scope>
    <source>
        <strain evidence="2 3">PG1</strain>
    </source>
</reference>
<dbReference type="EMBL" id="CP002580">
    <property type="protein sequence ID" value="AJK46270.1"/>
    <property type="molecule type" value="Genomic_DNA"/>
</dbReference>
<protein>
    <submittedName>
        <fullName evidence="2">DNA polymerase III, alpha subunit</fullName>
        <ecNumber evidence="2">2.7.7.7</ecNumber>
    </submittedName>
</protein>
<keyword evidence="2" id="KW-0808">Transferase</keyword>
<dbReference type="SMART" id="SM00481">
    <property type="entry name" value="POLIIIAc"/>
    <property type="match status" value="1"/>
</dbReference>
<evidence type="ECO:0000313" key="3">
    <source>
        <dbReference type="Proteomes" id="UP000031838"/>
    </source>
</evidence>
<evidence type="ECO:0000259" key="1">
    <source>
        <dbReference type="SMART" id="SM00481"/>
    </source>
</evidence>
<accession>A0A0B6RYX4</accession>
<reference evidence="3" key="1">
    <citation type="submission" date="2011-03" db="EMBL/GenBank/DDBJ databases">
        <authorList>
            <person name="Voget S."/>
            <person name="Streit W.R."/>
            <person name="Jaeger K.E."/>
            <person name="Daniel R."/>
        </authorList>
    </citation>
    <scope>NUCLEOTIDE SEQUENCE [LARGE SCALE GENOMIC DNA]</scope>
    <source>
        <strain evidence="3">PG1</strain>
    </source>
</reference>
<dbReference type="InterPro" id="IPR016195">
    <property type="entry name" value="Pol/histidinol_Pase-like"/>
</dbReference>
<proteinExistence type="predicted"/>
<gene>
    <name evidence="2" type="ORF">BGL_1c17610</name>
</gene>
<dbReference type="InterPro" id="IPR004805">
    <property type="entry name" value="DnaE2/DnaE/PolC"/>
</dbReference>
<keyword evidence="3" id="KW-1185">Reference proteome</keyword>
<dbReference type="InterPro" id="IPR003141">
    <property type="entry name" value="Pol/His_phosphatase_N"/>
</dbReference>
<dbReference type="GO" id="GO:0008408">
    <property type="term" value="F:3'-5' exonuclease activity"/>
    <property type="evidence" value="ECO:0007669"/>
    <property type="project" value="InterPro"/>
</dbReference>
<dbReference type="SUPFAM" id="SSF89550">
    <property type="entry name" value="PHP domain-like"/>
    <property type="match status" value="1"/>
</dbReference>
<dbReference type="PANTHER" id="PTHR32294:SF4">
    <property type="entry name" value="ERROR-PRONE DNA POLYMERASE"/>
    <property type="match status" value="1"/>
</dbReference>
<feature type="domain" description="Polymerase/histidinol phosphatase N-terminal" evidence="1">
    <location>
        <begin position="22"/>
        <end position="79"/>
    </location>
</feature>
<keyword evidence="2" id="KW-0548">Nucleotidyltransferase</keyword>
<dbReference type="EC" id="2.7.7.7" evidence="2"/>
<dbReference type="PANTHER" id="PTHR32294">
    <property type="entry name" value="DNA POLYMERASE III SUBUNIT ALPHA"/>
    <property type="match status" value="1"/>
</dbReference>
<dbReference type="Proteomes" id="UP000031838">
    <property type="component" value="Chromosome 1"/>
</dbReference>
<name>A0A0B6RYX4_BURPL</name>
<evidence type="ECO:0000313" key="2">
    <source>
        <dbReference type="EMBL" id="AJK46270.1"/>
    </source>
</evidence>
<dbReference type="AlphaFoldDB" id="A0A0B6RYX4"/>
<dbReference type="Pfam" id="PF02811">
    <property type="entry name" value="PHP"/>
    <property type="match status" value="1"/>
</dbReference>
<dbReference type="GO" id="GO:0003887">
    <property type="term" value="F:DNA-directed DNA polymerase activity"/>
    <property type="evidence" value="ECO:0007669"/>
    <property type="project" value="UniProtKB-EC"/>
</dbReference>
<organism evidence="2 3">
    <name type="scientific">Burkholderia plantarii</name>
    <dbReference type="NCBI Taxonomy" id="41899"/>
    <lineage>
        <taxon>Bacteria</taxon>
        <taxon>Pseudomonadati</taxon>
        <taxon>Pseudomonadota</taxon>
        <taxon>Betaproteobacteria</taxon>
        <taxon>Burkholderiales</taxon>
        <taxon>Burkholderiaceae</taxon>
        <taxon>Burkholderia</taxon>
    </lineage>
</organism>
<dbReference type="Gene3D" id="3.20.20.140">
    <property type="entry name" value="Metal-dependent hydrolases"/>
    <property type="match status" value="1"/>
</dbReference>
<dbReference type="HOGENOM" id="CLU_2407585_0_0_4"/>
<sequence>MCYWLIRERVSARDERDEPRWFLHGASRAEELVERAARRGYSAIAITDECSLAGVVRAHVEAKAVGLPLIIGSHFQLTSADGSPALSSRRSR</sequence>
<dbReference type="InterPro" id="IPR004013">
    <property type="entry name" value="PHP_dom"/>
</dbReference>
<dbReference type="KEGG" id="bgp:BGL_1c17610"/>
<dbReference type="GO" id="GO:0006260">
    <property type="term" value="P:DNA replication"/>
    <property type="evidence" value="ECO:0007669"/>
    <property type="project" value="InterPro"/>
</dbReference>